<dbReference type="GO" id="GO:0016491">
    <property type="term" value="F:oxidoreductase activity"/>
    <property type="evidence" value="ECO:0007669"/>
    <property type="project" value="TreeGrafter"/>
</dbReference>
<evidence type="ECO:0000313" key="2">
    <source>
        <dbReference type="EMBL" id="KAF4625255.1"/>
    </source>
</evidence>
<keyword evidence="3" id="KW-1185">Reference proteome</keyword>
<sequence>MSASKTIVLITGANGGIGYLTAQALITSSPNYHVIIGSRSLTKGETAVTELQKTSPKSTVSVIQLDVTDEQSIANAAAQVEKEHGRLDVLINNAGIISHAQKLIDSLRETFETNTFGAAVTTEIFAPLLLKSKSPKLIYVTSELGSLAMRADSTNTHYNLPATAYRMSKAAMNMLMLCDVQKYGGKGLKAWAFNPEYVVTNLSGTGEKGREERIKNGAGDAAESARGIREIVEGKRDGDAGKFIFKDGVHEW</sequence>
<evidence type="ECO:0000313" key="3">
    <source>
        <dbReference type="Proteomes" id="UP000566819"/>
    </source>
</evidence>
<dbReference type="EMBL" id="JAAMPI010001426">
    <property type="protein sequence ID" value="KAF4625255.1"/>
    <property type="molecule type" value="Genomic_DNA"/>
</dbReference>
<evidence type="ECO:0000256" key="1">
    <source>
        <dbReference type="ARBA" id="ARBA00006484"/>
    </source>
</evidence>
<dbReference type="GO" id="GO:0005737">
    <property type="term" value="C:cytoplasm"/>
    <property type="evidence" value="ECO:0007669"/>
    <property type="project" value="TreeGrafter"/>
</dbReference>
<dbReference type="Proteomes" id="UP000566819">
    <property type="component" value="Unassembled WGS sequence"/>
</dbReference>
<dbReference type="PRINTS" id="PR00081">
    <property type="entry name" value="GDHRDH"/>
</dbReference>
<dbReference type="PANTHER" id="PTHR43544">
    <property type="entry name" value="SHORT-CHAIN DEHYDROGENASE/REDUCTASE"/>
    <property type="match status" value="1"/>
</dbReference>
<gene>
    <name evidence="2" type="ORF">G7Y89_g12915</name>
</gene>
<dbReference type="OrthoDB" id="1933717at2759"/>
<dbReference type="PANTHER" id="PTHR43544:SF32">
    <property type="entry name" value="CHAIN DEHYDROGENASE, PUTATIVE (AFU_ORTHOLOGUE AFUA_5G01530)-RELATED"/>
    <property type="match status" value="1"/>
</dbReference>
<dbReference type="AlphaFoldDB" id="A0A8H4RAJ2"/>
<comment type="similarity">
    <text evidence="1">Belongs to the short-chain dehydrogenases/reductases (SDR) family.</text>
</comment>
<reference evidence="2 3" key="1">
    <citation type="submission" date="2020-03" db="EMBL/GenBank/DDBJ databases">
        <title>Draft Genome Sequence of Cudoniella acicularis.</title>
        <authorList>
            <person name="Buettner E."/>
            <person name="Kellner H."/>
        </authorList>
    </citation>
    <scope>NUCLEOTIDE SEQUENCE [LARGE SCALE GENOMIC DNA]</scope>
    <source>
        <strain evidence="2 3">DSM 108380</strain>
    </source>
</reference>
<dbReference type="GO" id="GO:0019748">
    <property type="term" value="P:secondary metabolic process"/>
    <property type="evidence" value="ECO:0007669"/>
    <property type="project" value="TreeGrafter"/>
</dbReference>
<protein>
    <recommendedName>
        <fullName evidence="4">NAD(P)-binding protein</fullName>
    </recommendedName>
</protein>
<dbReference type="InterPro" id="IPR036291">
    <property type="entry name" value="NAD(P)-bd_dom_sf"/>
</dbReference>
<dbReference type="SUPFAM" id="SSF51735">
    <property type="entry name" value="NAD(P)-binding Rossmann-fold domains"/>
    <property type="match status" value="1"/>
</dbReference>
<organism evidence="2 3">
    <name type="scientific">Cudoniella acicularis</name>
    <dbReference type="NCBI Taxonomy" id="354080"/>
    <lineage>
        <taxon>Eukaryota</taxon>
        <taxon>Fungi</taxon>
        <taxon>Dikarya</taxon>
        <taxon>Ascomycota</taxon>
        <taxon>Pezizomycotina</taxon>
        <taxon>Leotiomycetes</taxon>
        <taxon>Helotiales</taxon>
        <taxon>Tricladiaceae</taxon>
        <taxon>Cudoniella</taxon>
    </lineage>
</organism>
<evidence type="ECO:0008006" key="4">
    <source>
        <dbReference type="Google" id="ProtNLM"/>
    </source>
</evidence>
<comment type="caution">
    <text evidence="2">The sequence shown here is derived from an EMBL/GenBank/DDBJ whole genome shotgun (WGS) entry which is preliminary data.</text>
</comment>
<dbReference type="InterPro" id="IPR002347">
    <property type="entry name" value="SDR_fam"/>
</dbReference>
<proteinExistence type="inferred from homology"/>
<accession>A0A8H4RAJ2</accession>
<dbReference type="Gene3D" id="3.40.50.720">
    <property type="entry name" value="NAD(P)-binding Rossmann-like Domain"/>
    <property type="match status" value="1"/>
</dbReference>
<name>A0A8H4RAJ2_9HELO</name>
<dbReference type="InterPro" id="IPR051468">
    <property type="entry name" value="Fungal_SecMetab_SDRs"/>
</dbReference>
<dbReference type="Pfam" id="PF00106">
    <property type="entry name" value="adh_short"/>
    <property type="match status" value="1"/>
</dbReference>